<reference evidence="2 3" key="1">
    <citation type="journal article" date="2016" name="Mol. Biol. Evol.">
        <title>Comparative Genomics of Early-Diverging Mushroom-Forming Fungi Provides Insights into the Origins of Lignocellulose Decay Capabilities.</title>
        <authorList>
            <person name="Nagy L.G."/>
            <person name="Riley R."/>
            <person name="Tritt A."/>
            <person name="Adam C."/>
            <person name="Daum C."/>
            <person name="Floudas D."/>
            <person name="Sun H."/>
            <person name="Yadav J.S."/>
            <person name="Pangilinan J."/>
            <person name="Larsson K.H."/>
            <person name="Matsuura K."/>
            <person name="Barry K."/>
            <person name="Labutti K."/>
            <person name="Kuo R."/>
            <person name="Ohm R.A."/>
            <person name="Bhattacharya S.S."/>
            <person name="Shirouzu T."/>
            <person name="Yoshinaga Y."/>
            <person name="Martin F.M."/>
            <person name="Grigoriev I.V."/>
            <person name="Hibbett D.S."/>
        </authorList>
    </citation>
    <scope>NUCLEOTIDE SEQUENCE [LARGE SCALE GENOMIC DNA]</scope>
    <source>
        <strain evidence="2 3">HHB12733</strain>
    </source>
</reference>
<feature type="transmembrane region" description="Helical" evidence="1">
    <location>
        <begin position="49"/>
        <end position="69"/>
    </location>
</feature>
<keyword evidence="1" id="KW-0812">Transmembrane</keyword>
<keyword evidence="1" id="KW-1133">Transmembrane helix</keyword>
<evidence type="ECO:0000313" key="2">
    <source>
        <dbReference type="EMBL" id="KZT55227.1"/>
    </source>
</evidence>
<dbReference type="OrthoDB" id="3354175at2759"/>
<evidence type="ECO:0000313" key="3">
    <source>
        <dbReference type="Proteomes" id="UP000076842"/>
    </source>
</evidence>
<dbReference type="Proteomes" id="UP000076842">
    <property type="component" value="Unassembled WGS sequence"/>
</dbReference>
<organism evidence="2 3">
    <name type="scientific">Calocera cornea HHB12733</name>
    <dbReference type="NCBI Taxonomy" id="1353952"/>
    <lineage>
        <taxon>Eukaryota</taxon>
        <taxon>Fungi</taxon>
        <taxon>Dikarya</taxon>
        <taxon>Basidiomycota</taxon>
        <taxon>Agaricomycotina</taxon>
        <taxon>Dacrymycetes</taxon>
        <taxon>Dacrymycetales</taxon>
        <taxon>Dacrymycetaceae</taxon>
        <taxon>Calocera</taxon>
    </lineage>
</organism>
<feature type="transmembrane region" description="Helical" evidence="1">
    <location>
        <begin position="98"/>
        <end position="117"/>
    </location>
</feature>
<accession>A0A165ENL7</accession>
<dbReference type="STRING" id="1353952.A0A165ENL7"/>
<feature type="transmembrane region" description="Helical" evidence="1">
    <location>
        <begin position="206"/>
        <end position="227"/>
    </location>
</feature>
<protein>
    <recommendedName>
        <fullName evidence="4">Family A G protein-coupled receptor-like protein</fullName>
    </recommendedName>
</protein>
<dbReference type="EMBL" id="KV423998">
    <property type="protein sequence ID" value="KZT55227.1"/>
    <property type="molecule type" value="Genomic_DNA"/>
</dbReference>
<gene>
    <name evidence="2" type="ORF">CALCODRAFT_518843</name>
</gene>
<evidence type="ECO:0008006" key="4">
    <source>
        <dbReference type="Google" id="ProtNLM"/>
    </source>
</evidence>
<proteinExistence type="predicted"/>
<keyword evidence="1" id="KW-0472">Membrane</keyword>
<evidence type="ECO:0000256" key="1">
    <source>
        <dbReference type="SAM" id="Phobius"/>
    </source>
</evidence>
<keyword evidence="3" id="KW-1185">Reference proteome</keyword>
<dbReference type="InParanoid" id="A0A165ENL7"/>
<feature type="transmembrane region" description="Helical" evidence="1">
    <location>
        <begin position="12"/>
        <end position="37"/>
    </location>
</feature>
<feature type="transmembrane region" description="Helical" evidence="1">
    <location>
        <begin position="124"/>
        <end position="149"/>
    </location>
</feature>
<sequence length="259" mass="28129">MSAEALPLEVAIMVGVVCQSLVYGIFLVLFGACCHVLTQSKKRSTTNMAFLGTAIAMFVLITINFAVSWSRLMDAVFREADPTAYLADLTQWKEVFRTGVYVVLTAVADTLFIYRLYMVWSRNIYICIVPILLLSGSLTSGVGIEVAIASSKGSSLFATGIAAWVTSFFSISLAQNVLTTALIVFRIWRVNMAGVGQMGQNSLWPVITIILESGTIYSATLLCLLATYASGSFAQYICLDMLVPVIVSPVQTFPTRHSG</sequence>
<dbReference type="AlphaFoldDB" id="A0A165ENL7"/>
<feature type="transmembrane region" description="Helical" evidence="1">
    <location>
        <begin position="161"/>
        <end position="185"/>
    </location>
</feature>
<name>A0A165ENL7_9BASI</name>